<dbReference type="PROSITE" id="PS00629">
    <property type="entry name" value="IMP_1"/>
    <property type="match status" value="1"/>
</dbReference>
<dbReference type="STRING" id="5539.A0A3E2HNM8"/>
<dbReference type="InterPro" id="IPR020550">
    <property type="entry name" value="Inositol_monophosphatase_CS"/>
</dbReference>
<dbReference type="AlphaFoldDB" id="A0A3E2HNM8"/>
<protein>
    <recommendedName>
        <fullName evidence="8">Inositol-1-monophosphatase</fullName>
        <ecNumber evidence="8">3.1.3.25</ecNumber>
    </recommendedName>
</protein>
<evidence type="ECO:0000256" key="2">
    <source>
        <dbReference type="ARBA" id="ARBA00001946"/>
    </source>
</evidence>
<evidence type="ECO:0000256" key="4">
    <source>
        <dbReference type="ARBA" id="ARBA00022723"/>
    </source>
</evidence>
<dbReference type="OMA" id="ERGLHPW"/>
<dbReference type="PRINTS" id="PR00377">
    <property type="entry name" value="IMPHPHTASES"/>
</dbReference>
<feature type="binding site" evidence="7">
    <location>
        <position position="89"/>
    </location>
    <ligand>
        <name>Mg(2+)</name>
        <dbReference type="ChEBI" id="CHEBI:18420"/>
        <label>1</label>
        <note>catalytic</note>
    </ligand>
</feature>
<dbReference type="CDD" id="cd01639">
    <property type="entry name" value="IMPase"/>
    <property type="match status" value="1"/>
</dbReference>
<accession>A0A3E2HNM8</accession>
<gene>
    <name evidence="9" type="ORF">B7463_g1314</name>
</gene>
<sequence>MANINFQEIHDLLVEIAYEAGRMITDARPSIDVAGTKKNSADIVTETDQAVEKMVSTRLQTVYPNYEFIGEETWKPGMKLTDAPTFIVDPIDGTTNFLHGFPHVCISLGFVLDKIPSVGVIYNPFLDELYTAIQGQGAFLKRPQKERVKLPIRQPAEPLGDLNTTLIAAEWGTDRYGNNFDVKVQTFTKLAAAQQNGGSMVHSLRALGSAALNLCAVASGGLDAYWEGGCWAWDVAAGWCILNEAGGIMAGGNPGDWQPTVDGRLFLAVRLAPSGQKEFVEKFWDVIGNGRMVYES</sequence>
<keyword evidence="4 7" id="KW-0479">Metal-binding</keyword>
<dbReference type="Gene3D" id="3.30.540.10">
    <property type="entry name" value="Fructose-1,6-Bisphosphatase, subunit A, domain 1"/>
    <property type="match status" value="1"/>
</dbReference>
<comment type="similarity">
    <text evidence="3 8">Belongs to the inositol monophosphatase superfamily.</text>
</comment>
<feature type="non-terminal residue" evidence="9">
    <location>
        <position position="1"/>
    </location>
</feature>
<dbReference type="InterPro" id="IPR033942">
    <property type="entry name" value="IMPase"/>
</dbReference>
<comment type="pathway">
    <text evidence="8">Polyol metabolism; myo-inositol biosynthesis; myo-inositol from D-glucose 6-phosphate: step 2/2.</text>
</comment>
<dbReference type="GO" id="GO:0006021">
    <property type="term" value="P:inositol biosynthetic process"/>
    <property type="evidence" value="ECO:0007669"/>
    <property type="project" value="UniProtKB-UniPathway"/>
</dbReference>
<dbReference type="EMBL" id="NCSJ02000013">
    <property type="protein sequence ID" value="RFU35005.1"/>
    <property type="molecule type" value="Genomic_DNA"/>
</dbReference>
<evidence type="ECO:0000256" key="5">
    <source>
        <dbReference type="ARBA" id="ARBA00022801"/>
    </source>
</evidence>
<dbReference type="GO" id="GO:0008934">
    <property type="term" value="F:inositol monophosphate 1-phosphatase activity"/>
    <property type="evidence" value="ECO:0007669"/>
    <property type="project" value="InterPro"/>
</dbReference>
<dbReference type="Proteomes" id="UP000258309">
    <property type="component" value="Unassembled WGS sequence"/>
</dbReference>
<dbReference type="InterPro" id="IPR000760">
    <property type="entry name" value="Inositol_monophosphatase-like"/>
</dbReference>
<evidence type="ECO:0000256" key="7">
    <source>
        <dbReference type="PIRSR" id="PIRSR600760-2"/>
    </source>
</evidence>
<comment type="cofactor">
    <cofactor evidence="2 7 8">
        <name>Mg(2+)</name>
        <dbReference type="ChEBI" id="CHEBI:18420"/>
    </cofactor>
</comment>
<dbReference type="GO" id="GO:0046872">
    <property type="term" value="F:metal ion binding"/>
    <property type="evidence" value="ECO:0007669"/>
    <property type="project" value="UniProtKB-KW"/>
</dbReference>
<dbReference type="SUPFAM" id="SSF56655">
    <property type="entry name" value="Carbohydrate phosphatase"/>
    <property type="match status" value="1"/>
</dbReference>
<feature type="non-terminal residue" evidence="9">
    <location>
        <position position="296"/>
    </location>
</feature>
<dbReference type="OrthoDB" id="10254945at2759"/>
<evidence type="ECO:0000256" key="8">
    <source>
        <dbReference type="RuleBase" id="RU364068"/>
    </source>
</evidence>
<feature type="binding site" evidence="7">
    <location>
        <position position="71"/>
    </location>
    <ligand>
        <name>Mg(2+)</name>
        <dbReference type="ChEBI" id="CHEBI:18420"/>
        <label>1</label>
        <note>catalytic</note>
    </ligand>
</feature>
<dbReference type="PANTHER" id="PTHR20854">
    <property type="entry name" value="INOSITOL MONOPHOSPHATASE"/>
    <property type="match status" value="1"/>
</dbReference>
<dbReference type="GO" id="GO:0007165">
    <property type="term" value="P:signal transduction"/>
    <property type="evidence" value="ECO:0007669"/>
    <property type="project" value="TreeGrafter"/>
</dbReference>
<feature type="binding site" evidence="7">
    <location>
        <position position="92"/>
    </location>
    <ligand>
        <name>Mg(2+)</name>
        <dbReference type="ChEBI" id="CHEBI:18420"/>
        <label>1</label>
        <note>catalytic</note>
    </ligand>
</feature>
<evidence type="ECO:0000256" key="3">
    <source>
        <dbReference type="ARBA" id="ARBA00009759"/>
    </source>
</evidence>
<keyword evidence="5 8" id="KW-0378">Hydrolase</keyword>
<dbReference type="Gene3D" id="3.40.190.80">
    <property type="match status" value="1"/>
</dbReference>
<dbReference type="PROSITE" id="PS00630">
    <property type="entry name" value="IMP_2"/>
    <property type="match status" value="1"/>
</dbReference>
<dbReference type="Pfam" id="PF00459">
    <property type="entry name" value="Inositol_P"/>
    <property type="match status" value="1"/>
</dbReference>
<comment type="catalytic activity">
    <reaction evidence="1 8">
        <text>a myo-inositol phosphate + H2O = myo-inositol + phosphate</text>
        <dbReference type="Rhea" id="RHEA:24056"/>
        <dbReference type="ChEBI" id="CHEBI:15377"/>
        <dbReference type="ChEBI" id="CHEBI:17268"/>
        <dbReference type="ChEBI" id="CHEBI:43474"/>
        <dbReference type="ChEBI" id="CHEBI:84139"/>
        <dbReference type="EC" id="3.1.3.25"/>
    </reaction>
</comment>
<evidence type="ECO:0000256" key="1">
    <source>
        <dbReference type="ARBA" id="ARBA00001033"/>
    </source>
</evidence>
<name>A0A3E2HNM8_SCYLI</name>
<feature type="binding site" evidence="7">
    <location>
        <position position="91"/>
    </location>
    <ligand>
        <name>Mg(2+)</name>
        <dbReference type="ChEBI" id="CHEBI:18420"/>
        <label>1</label>
        <note>catalytic</note>
    </ligand>
</feature>
<evidence type="ECO:0000256" key="6">
    <source>
        <dbReference type="ARBA" id="ARBA00022842"/>
    </source>
</evidence>
<dbReference type="InterPro" id="IPR020583">
    <property type="entry name" value="Inositol_monoP_metal-BS"/>
</dbReference>
<proteinExistence type="inferred from homology"/>
<keyword evidence="10" id="KW-1185">Reference proteome</keyword>
<keyword evidence="6 7" id="KW-0460">Magnesium</keyword>
<dbReference type="UniPathway" id="UPA00823">
    <property type="reaction ID" value="UER00788"/>
</dbReference>
<dbReference type="EC" id="3.1.3.25" evidence="8"/>
<comment type="caution">
    <text evidence="9">The sequence shown here is derived from an EMBL/GenBank/DDBJ whole genome shotgun (WGS) entry which is preliminary data.</text>
</comment>
<reference evidence="9 10" key="1">
    <citation type="submission" date="2018-05" db="EMBL/GenBank/DDBJ databases">
        <title>Draft genome sequence of Scytalidium lignicola DSM 105466, a ubiquitous saprotrophic fungus.</title>
        <authorList>
            <person name="Buettner E."/>
            <person name="Gebauer A.M."/>
            <person name="Hofrichter M."/>
            <person name="Liers C."/>
            <person name="Kellner H."/>
        </authorList>
    </citation>
    <scope>NUCLEOTIDE SEQUENCE [LARGE SCALE GENOMIC DNA]</scope>
    <source>
        <strain evidence="9 10">DSM 105466</strain>
    </source>
</reference>
<dbReference type="PANTHER" id="PTHR20854:SF4">
    <property type="entry name" value="INOSITOL-1-MONOPHOSPHATASE-RELATED"/>
    <property type="match status" value="1"/>
</dbReference>
<organism evidence="9 10">
    <name type="scientific">Scytalidium lignicola</name>
    <name type="common">Hyphomycete</name>
    <dbReference type="NCBI Taxonomy" id="5539"/>
    <lineage>
        <taxon>Eukaryota</taxon>
        <taxon>Fungi</taxon>
        <taxon>Dikarya</taxon>
        <taxon>Ascomycota</taxon>
        <taxon>Pezizomycotina</taxon>
        <taxon>Leotiomycetes</taxon>
        <taxon>Leotiomycetes incertae sedis</taxon>
        <taxon>Scytalidium</taxon>
    </lineage>
</organism>
<feature type="binding site" evidence="7">
    <location>
        <position position="234"/>
    </location>
    <ligand>
        <name>Mg(2+)</name>
        <dbReference type="ChEBI" id="CHEBI:18420"/>
        <label>1</label>
        <note>catalytic</note>
    </ligand>
</feature>
<evidence type="ECO:0000313" key="9">
    <source>
        <dbReference type="EMBL" id="RFU35005.1"/>
    </source>
</evidence>
<dbReference type="FunFam" id="3.40.190.80:FF:000012">
    <property type="entry name" value="Inositol-1-monophosphatase"/>
    <property type="match status" value="1"/>
</dbReference>
<dbReference type="GO" id="GO:0046854">
    <property type="term" value="P:phosphatidylinositol phosphate biosynthetic process"/>
    <property type="evidence" value="ECO:0007669"/>
    <property type="project" value="InterPro"/>
</dbReference>
<evidence type="ECO:0000313" key="10">
    <source>
        <dbReference type="Proteomes" id="UP000258309"/>
    </source>
</evidence>
<dbReference type="FunFam" id="3.30.540.10:FF:000004">
    <property type="entry name" value="Inositol-1-monophosphatase"/>
    <property type="match status" value="1"/>
</dbReference>